<protein>
    <submittedName>
        <fullName evidence="2">Chaperone DnaJ-like protein</fullName>
    </submittedName>
</protein>
<dbReference type="PANTHER" id="PTHR44240:SF10">
    <property type="entry name" value="J DOMAIN-CONTAINING PROTEIN"/>
    <property type="match status" value="1"/>
</dbReference>
<evidence type="ECO:0000313" key="3">
    <source>
        <dbReference type="Proteomes" id="UP001140206"/>
    </source>
</evidence>
<dbReference type="InterPro" id="IPR001623">
    <property type="entry name" value="DnaJ_domain"/>
</dbReference>
<dbReference type="PROSITE" id="PS50076">
    <property type="entry name" value="DNAJ_2"/>
    <property type="match status" value="1"/>
</dbReference>
<dbReference type="PRINTS" id="PR00625">
    <property type="entry name" value="JDOMAIN"/>
</dbReference>
<dbReference type="InterPro" id="IPR036869">
    <property type="entry name" value="J_dom_sf"/>
</dbReference>
<organism evidence="2 3">
    <name type="scientific">Rhynchospora pubera</name>
    <dbReference type="NCBI Taxonomy" id="906938"/>
    <lineage>
        <taxon>Eukaryota</taxon>
        <taxon>Viridiplantae</taxon>
        <taxon>Streptophyta</taxon>
        <taxon>Embryophyta</taxon>
        <taxon>Tracheophyta</taxon>
        <taxon>Spermatophyta</taxon>
        <taxon>Magnoliopsida</taxon>
        <taxon>Liliopsida</taxon>
        <taxon>Poales</taxon>
        <taxon>Cyperaceae</taxon>
        <taxon>Cyperoideae</taxon>
        <taxon>Rhynchosporeae</taxon>
        <taxon>Rhynchospora</taxon>
    </lineage>
</organism>
<comment type="caution">
    <text evidence="2">The sequence shown here is derived from an EMBL/GenBank/DDBJ whole genome shotgun (WGS) entry which is preliminary data.</text>
</comment>
<dbReference type="CDD" id="cd06257">
    <property type="entry name" value="DnaJ"/>
    <property type="match status" value="1"/>
</dbReference>
<accession>A0AAV8GTE2</accession>
<dbReference type="Gene3D" id="1.10.287.110">
    <property type="entry name" value="DnaJ domain"/>
    <property type="match status" value="1"/>
</dbReference>
<reference evidence="2" key="1">
    <citation type="submission" date="2022-08" db="EMBL/GenBank/DDBJ databases">
        <authorList>
            <person name="Marques A."/>
        </authorList>
    </citation>
    <scope>NUCLEOTIDE SEQUENCE</scope>
    <source>
        <strain evidence="2">RhyPub2mFocal</strain>
        <tissue evidence="2">Leaves</tissue>
    </source>
</reference>
<dbReference type="PANTHER" id="PTHR44240">
    <property type="entry name" value="DNAJ DOMAIN (PROKARYOTIC HEAT SHOCK PROTEIN)-RELATED"/>
    <property type="match status" value="1"/>
</dbReference>
<keyword evidence="3" id="KW-1185">Reference proteome</keyword>
<dbReference type="SUPFAM" id="SSF46565">
    <property type="entry name" value="Chaperone J-domain"/>
    <property type="match status" value="1"/>
</dbReference>
<name>A0AAV8GTE2_9POAL</name>
<gene>
    <name evidence="2" type="ORF">LUZ62_018869</name>
</gene>
<dbReference type="Pfam" id="PF00226">
    <property type="entry name" value="DnaJ"/>
    <property type="match status" value="1"/>
</dbReference>
<evidence type="ECO:0000259" key="1">
    <source>
        <dbReference type="PROSITE" id="PS50076"/>
    </source>
</evidence>
<dbReference type="Proteomes" id="UP001140206">
    <property type="component" value="Chromosome 1"/>
</dbReference>
<sequence length="139" mass="15815">MCTVSIGTDRSIMGRTAPTLFRAWTWNGPSHYEPIRQNTTPHTSLSLYDVLGIKKGATYPEIKAAYRRLVRECHPDTVGDDQKAEFADEFMRVHAAYTTLSDPNKRAGYDRDMMVAIGGRSRLAPSRRSCRAWETDQCW</sequence>
<dbReference type="SMART" id="SM00271">
    <property type="entry name" value="DnaJ"/>
    <property type="match status" value="1"/>
</dbReference>
<evidence type="ECO:0000313" key="2">
    <source>
        <dbReference type="EMBL" id="KAJ4806303.1"/>
    </source>
</evidence>
<dbReference type="InterPro" id="IPR052276">
    <property type="entry name" value="Diphthamide-biosynth_chaperone"/>
</dbReference>
<proteinExistence type="predicted"/>
<dbReference type="EMBL" id="JAMFTS010000001">
    <property type="protein sequence ID" value="KAJ4806303.1"/>
    <property type="molecule type" value="Genomic_DNA"/>
</dbReference>
<dbReference type="GO" id="GO:0005783">
    <property type="term" value="C:endoplasmic reticulum"/>
    <property type="evidence" value="ECO:0007669"/>
    <property type="project" value="UniProtKB-ARBA"/>
</dbReference>
<dbReference type="AlphaFoldDB" id="A0AAV8GTE2"/>
<feature type="domain" description="J" evidence="1">
    <location>
        <begin position="46"/>
        <end position="113"/>
    </location>
</feature>